<dbReference type="STRING" id="7739.C3YF68"/>
<evidence type="ECO:0000313" key="3">
    <source>
        <dbReference type="EMBL" id="EEN61070.1"/>
    </source>
</evidence>
<feature type="compositionally biased region" description="Low complexity" evidence="2">
    <location>
        <begin position="439"/>
        <end position="448"/>
    </location>
</feature>
<reference evidence="3" key="1">
    <citation type="journal article" date="2008" name="Nature">
        <title>The amphioxus genome and the evolution of the chordate karyotype.</title>
        <authorList>
            <consortium name="US DOE Joint Genome Institute (JGI-PGF)"/>
            <person name="Putnam N.H."/>
            <person name="Butts T."/>
            <person name="Ferrier D.E.K."/>
            <person name="Furlong R.F."/>
            <person name="Hellsten U."/>
            <person name="Kawashima T."/>
            <person name="Robinson-Rechavi M."/>
            <person name="Shoguchi E."/>
            <person name="Terry A."/>
            <person name="Yu J.-K."/>
            <person name="Benito-Gutierrez E.L."/>
            <person name="Dubchak I."/>
            <person name="Garcia-Fernandez J."/>
            <person name="Gibson-Brown J.J."/>
            <person name="Grigoriev I.V."/>
            <person name="Horton A.C."/>
            <person name="de Jong P.J."/>
            <person name="Jurka J."/>
            <person name="Kapitonov V.V."/>
            <person name="Kohara Y."/>
            <person name="Kuroki Y."/>
            <person name="Lindquist E."/>
            <person name="Lucas S."/>
            <person name="Osoegawa K."/>
            <person name="Pennacchio L.A."/>
            <person name="Salamov A.A."/>
            <person name="Satou Y."/>
            <person name="Sauka-Spengler T."/>
            <person name="Schmutz J."/>
            <person name="Shin-I T."/>
            <person name="Toyoda A."/>
            <person name="Bronner-Fraser M."/>
            <person name="Fujiyama A."/>
            <person name="Holland L.Z."/>
            <person name="Holland P.W.H."/>
            <person name="Satoh N."/>
            <person name="Rokhsar D.S."/>
        </authorList>
    </citation>
    <scope>NUCLEOTIDE SEQUENCE [LARGE SCALE GENOMIC DNA]</scope>
    <source>
        <strain evidence="3">S238N-H82</strain>
        <tissue evidence="3">Testes</tissue>
    </source>
</reference>
<dbReference type="InterPro" id="IPR029417">
    <property type="entry name" value="FAM227"/>
</dbReference>
<evidence type="ECO:0008006" key="4">
    <source>
        <dbReference type="Google" id="ProtNLM"/>
    </source>
</evidence>
<dbReference type="AlphaFoldDB" id="C3YF68"/>
<feature type="compositionally biased region" description="Basic residues" evidence="2">
    <location>
        <begin position="391"/>
        <end position="406"/>
    </location>
</feature>
<feature type="compositionally biased region" description="Basic and acidic residues" evidence="2">
    <location>
        <begin position="94"/>
        <end position="104"/>
    </location>
</feature>
<feature type="region of interest" description="Disordered" evidence="2">
    <location>
        <begin position="364"/>
        <end position="464"/>
    </location>
</feature>
<name>C3YF68_BRAFL</name>
<dbReference type="eggNOG" id="ENOG502QR30">
    <property type="taxonomic scope" value="Eukaryota"/>
</dbReference>
<evidence type="ECO:0000256" key="1">
    <source>
        <dbReference type="ARBA" id="ARBA00008666"/>
    </source>
</evidence>
<dbReference type="PANTHER" id="PTHR33560:SF1">
    <property type="entry name" value="PROTEIN FAM227A"/>
    <property type="match status" value="1"/>
</dbReference>
<feature type="compositionally biased region" description="Basic and acidic residues" evidence="2">
    <location>
        <begin position="126"/>
        <end position="151"/>
    </location>
</feature>
<sequence>MAAITRTASPMNLLEEDLLAPAGSVEQKHRALQKQQEVPARILPFVNERISHLEQEFQSYTHLVIESRLSGRDEDDSPDPLLMRSSSKLRRKVREREREKRQLDEFSSVYASRSSQMLPEVRSRRRPEPGVLKERSDKSDKSLEGKKERGEPRLVELQQYPGYDPSDLTALPGDVPPEVILQRVTDAATDLNNKIYTYTYTYLTDIEKRWLVLQPNYKPEFCRLFFSRMSDSILLDTFWWFFLQRYMPDKTVQSKLFNRIAHNYVKLLMYADHPRYREVFLETYPDLLAQSVYSAFCACFPTSWQQFGDDFKAELTDLTWEWVAGIKPVPRSYLRWNLYSLEPPNMRKQVVKKGKKKKSALELDLPGDQQSGHSSSMSLSQQLSKLSVRGSPRRARSLSPAKHRSPTHAGRLAGASSMSSLASSSSPTLKPPQQQLKASSRSSVSSSVIDEEVGGQQDRTLTPIHEDATPAAPLTEADRQMLNALAHEDFVRRKRQKESHPAGRGPDFAHAVFNIHGNSPLVARFLQQQNLEPRAGTNVLVRRTQVTRLPPMETQTYSDVVKEGYKSVKQLEQGYSRLVEESTKEHSKFLRKQRRWLLEQQRKQASLLSNRKEVRRLCDLLMLEHHVSTHHCIKHQICTHFRCCPLATCSAFESPFHVQIDLSG</sequence>
<proteinExistence type="inferred from homology"/>
<feature type="compositionally biased region" description="Low complexity" evidence="2">
    <location>
        <begin position="409"/>
        <end position="426"/>
    </location>
</feature>
<dbReference type="PANTHER" id="PTHR33560">
    <property type="entry name" value="PROTEIN FAM227B"/>
    <property type="match status" value="1"/>
</dbReference>
<comment type="similarity">
    <text evidence="1">Belongs to the FAM227 family.</text>
</comment>
<feature type="compositionally biased region" description="Polar residues" evidence="2">
    <location>
        <begin position="427"/>
        <end position="438"/>
    </location>
</feature>
<gene>
    <name evidence="3" type="ORF">BRAFLDRAFT_85206</name>
</gene>
<organism>
    <name type="scientific">Branchiostoma floridae</name>
    <name type="common">Florida lancelet</name>
    <name type="synonym">Amphioxus</name>
    <dbReference type="NCBI Taxonomy" id="7739"/>
    <lineage>
        <taxon>Eukaryota</taxon>
        <taxon>Metazoa</taxon>
        <taxon>Chordata</taxon>
        <taxon>Cephalochordata</taxon>
        <taxon>Leptocardii</taxon>
        <taxon>Amphioxiformes</taxon>
        <taxon>Branchiostomatidae</taxon>
        <taxon>Branchiostoma</taxon>
    </lineage>
</organism>
<evidence type="ECO:0000256" key="2">
    <source>
        <dbReference type="SAM" id="MobiDB-lite"/>
    </source>
</evidence>
<feature type="region of interest" description="Disordered" evidence="2">
    <location>
        <begin position="70"/>
        <end position="151"/>
    </location>
</feature>
<feature type="compositionally biased region" description="Low complexity" evidence="2">
    <location>
        <begin position="369"/>
        <end position="387"/>
    </location>
</feature>
<dbReference type="Pfam" id="PF14922">
    <property type="entry name" value="FWWh"/>
    <property type="match status" value="1"/>
</dbReference>
<dbReference type="EMBL" id="GG666508">
    <property type="protein sequence ID" value="EEN61070.1"/>
    <property type="molecule type" value="Genomic_DNA"/>
</dbReference>
<protein>
    <recommendedName>
        <fullName evidence="4">Protein FAM227A-like</fullName>
    </recommendedName>
</protein>
<accession>C3YF68</accession>
<dbReference type="InParanoid" id="C3YF68"/>